<protein>
    <recommendedName>
        <fullName evidence="3">TNFR-Cys domain-containing protein</fullName>
    </recommendedName>
</protein>
<name>J7FZ48_LATHE</name>
<dbReference type="InterPro" id="IPR001368">
    <property type="entry name" value="TNFR/NGFR_Cys_rich_reg"/>
</dbReference>
<dbReference type="AlphaFoldDB" id="J7FZ48"/>
<evidence type="ECO:0000259" key="3">
    <source>
        <dbReference type="PROSITE" id="PS00652"/>
    </source>
</evidence>
<feature type="transmembrane region" description="Helical" evidence="1">
    <location>
        <begin position="120"/>
        <end position="145"/>
    </location>
</feature>
<keyword evidence="2" id="KW-0732">Signal</keyword>
<evidence type="ECO:0000313" key="4">
    <source>
        <dbReference type="EMBL" id="AFP57569.1"/>
    </source>
</evidence>
<accession>J7FZ48</accession>
<keyword evidence="1" id="KW-0812">Transmembrane</keyword>
<keyword evidence="1" id="KW-1133">Transmembrane helix</keyword>
<feature type="signal peptide" evidence="2">
    <location>
        <begin position="1"/>
        <end position="20"/>
    </location>
</feature>
<reference evidence="4" key="1">
    <citation type="journal article" date="2012" name="J. Biol. Chem.">
        <title>Spider glue proteins have distinct architectures compared with traditional spidroin family members.</title>
        <authorList>
            <person name="Vasanthavada K."/>
            <person name="Hu X."/>
            <person name="Tuton-Blasingame T."/>
            <person name="Hsia Y."/>
            <person name="Sampath S."/>
            <person name="Pacheco R."/>
            <person name="Freeark J."/>
            <person name="Falick A.M."/>
            <person name="Tang S."/>
            <person name="Fong J."/>
            <person name="Kohler K."/>
            <person name="La Mattina-Hawkins C."/>
            <person name="Vierra C."/>
        </authorList>
    </citation>
    <scope>NUCLEOTIDE SEQUENCE</scope>
</reference>
<dbReference type="PROSITE" id="PS00652">
    <property type="entry name" value="TNFR_NGFR_1"/>
    <property type="match status" value="1"/>
</dbReference>
<proteinExistence type="evidence at transcript level"/>
<organism evidence="4">
    <name type="scientific">Latrodectus hesperus</name>
    <name type="common">Western black widow spider</name>
    <dbReference type="NCBI Taxonomy" id="256737"/>
    <lineage>
        <taxon>Eukaryota</taxon>
        <taxon>Metazoa</taxon>
        <taxon>Ecdysozoa</taxon>
        <taxon>Arthropoda</taxon>
        <taxon>Chelicerata</taxon>
        <taxon>Arachnida</taxon>
        <taxon>Araneae</taxon>
        <taxon>Araneomorphae</taxon>
        <taxon>Entelegynae</taxon>
        <taxon>Araneoidea</taxon>
        <taxon>Theridiidae</taxon>
        <taxon>Latrodectus</taxon>
    </lineage>
</organism>
<keyword evidence="1" id="KW-0472">Membrane</keyword>
<sequence length="244" mass="28155">MLSLFMFVLLVIAPFGGVTGTELCKDNEWYDDLVGACRKCQSCIEKSWEVAPCTAFMDTMCVDLAEIGRSLESNIKAGEKNLFSDQKRWHEMEGPAEDPADGKEDSVLEDLLHGWELWDVMLICIVVLLIFSCTLVLVLGSVKILKRNRRYDNNKLTRTRLFSRDRLNTTEYMNNLATLDRRLAIDEILEKKKRAIFEPQLLKENLYTDEVFVDISGLPRNFRNNDDYDEGDHKKCLLEMQGQQ</sequence>
<evidence type="ECO:0000256" key="1">
    <source>
        <dbReference type="SAM" id="Phobius"/>
    </source>
</evidence>
<feature type="domain" description="TNFR-Cys" evidence="3">
    <location>
        <begin position="24"/>
        <end position="61"/>
    </location>
</feature>
<feature type="chain" id="PRO_5005686112" description="TNFR-Cys domain-containing protein" evidence="2">
    <location>
        <begin position="21"/>
        <end position="244"/>
    </location>
</feature>
<evidence type="ECO:0000256" key="2">
    <source>
        <dbReference type="SAM" id="SignalP"/>
    </source>
</evidence>
<dbReference type="EMBL" id="JX262199">
    <property type="protein sequence ID" value="AFP57569.1"/>
    <property type="molecule type" value="mRNA"/>
</dbReference>